<proteinExistence type="predicted"/>
<protein>
    <submittedName>
        <fullName evidence="2">Uncharacterized protein</fullName>
    </submittedName>
</protein>
<dbReference type="Proteomes" id="UP000479710">
    <property type="component" value="Unassembled WGS sequence"/>
</dbReference>
<dbReference type="EMBL" id="SPHZ02000008">
    <property type="protein sequence ID" value="KAF0902427.1"/>
    <property type="molecule type" value="Genomic_DNA"/>
</dbReference>
<comment type="caution">
    <text evidence="2">The sequence shown here is derived from an EMBL/GenBank/DDBJ whole genome shotgun (WGS) entry which is preliminary data.</text>
</comment>
<reference evidence="2 3" key="1">
    <citation type="submission" date="2019-11" db="EMBL/GenBank/DDBJ databases">
        <title>Whole genome sequence of Oryza granulata.</title>
        <authorList>
            <person name="Li W."/>
        </authorList>
    </citation>
    <scope>NUCLEOTIDE SEQUENCE [LARGE SCALE GENOMIC DNA]</scope>
    <source>
        <strain evidence="3">cv. Menghai</strain>
        <tissue evidence="2">Leaf</tissue>
    </source>
</reference>
<evidence type="ECO:0000256" key="1">
    <source>
        <dbReference type="SAM" id="MobiDB-lite"/>
    </source>
</evidence>
<name>A0A6G1CQR1_9ORYZ</name>
<evidence type="ECO:0000313" key="3">
    <source>
        <dbReference type="Proteomes" id="UP000479710"/>
    </source>
</evidence>
<evidence type="ECO:0000313" key="2">
    <source>
        <dbReference type="EMBL" id="KAF0902427.1"/>
    </source>
</evidence>
<dbReference type="AlphaFoldDB" id="A0A6G1CQR1"/>
<gene>
    <name evidence="2" type="ORF">E2562_016262</name>
</gene>
<organism evidence="2 3">
    <name type="scientific">Oryza meyeriana var. granulata</name>
    <dbReference type="NCBI Taxonomy" id="110450"/>
    <lineage>
        <taxon>Eukaryota</taxon>
        <taxon>Viridiplantae</taxon>
        <taxon>Streptophyta</taxon>
        <taxon>Embryophyta</taxon>
        <taxon>Tracheophyta</taxon>
        <taxon>Spermatophyta</taxon>
        <taxon>Magnoliopsida</taxon>
        <taxon>Liliopsida</taxon>
        <taxon>Poales</taxon>
        <taxon>Poaceae</taxon>
        <taxon>BOP clade</taxon>
        <taxon>Oryzoideae</taxon>
        <taxon>Oryzeae</taxon>
        <taxon>Oryzinae</taxon>
        <taxon>Oryza</taxon>
        <taxon>Oryza meyeriana</taxon>
    </lineage>
</organism>
<feature type="region of interest" description="Disordered" evidence="1">
    <location>
        <begin position="42"/>
        <end position="65"/>
    </location>
</feature>
<keyword evidence="3" id="KW-1185">Reference proteome</keyword>
<feature type="compositionally biased region" description="Low complexity" evidence="1">
    <location>
        <begin position="44"/>
        <end position="58"/>
    </location>
</feature>
<sequence>MLLAFDLLASAATLRPVVRLSLFLPVTSYLFSDAPHPRVDAAARRAAPPKAEATVTGTKGAGGGPARRAGRVTFLGYHVFFNVHASARSFAFGKNPQLLAGYMVQTLERRLRQDE</sequence>
<accession>A0A6G1CQR1</accession>